<keyword evidence="2" id="KW-1185">Reference proteome</keyword>
<dbReference type="AlphaFoldDB" id="A0A0F3IQ00"/>
<proteinExistence type="predicted"/>
<dbReference type="EMBL" id="LAJY01000483">
    <property type="protein sequence ID" value="KJV08692.1"/>
    <property type="molecule type" value="Genomic_DNA"/>
</dbReference>
<reference evidence="1 2" key="1">
    <citation type="submission" date="2015-03" db="EMBL/GenBank/DDBJ databases">
        <title>Draft genome sequence of Elstera litoralis.</title>
        <authorList>
            <person name="Rahalkar M.C."/>
            <person name="Dhakephalkar P.K."/>
            <person name="Pore S.D."/>
            <person name="Arora P."/>
            <person name="Kapse N.G."/>
            <person name="Pandit P.S."/>
        </authorList>
    </citation>
    <scope>NUCLEOTIDE SEQUENCE [LARGE SCALE GENOMIC DNA]</scope>
    <source>
        <strain evidence="1 2">Dia-1</strain>
    </source>
</reference>
<organism evidence="1 2">
    <name type="scientific">Elstera litoralis</name>
    <dbReference type="NCBI Taxonomy" id="552518"/>
    <lineage>
        <taxon>Bacteria</taxon>
        <taxon>Pseudomonadati</taxon>
        <taxon>Pseudomonadota</taxon>
        <taxon>Alphaproteobacteria</taxon>
        <taxon>Rhodospirillales</taxon>
        <taxon>Rhodospirillaceae</taxon>
        <taxon>Elstera</taxon>
    </lineage>
</organism>
<dbReference type="InterPro" id="IPR029052">
    <property type="entry name" value="Metallo-depent_PP-like"/>
</dbReference>
<gene>
    <name evidence="1" type="ORF">VZ95_16125</name>
</gene>
<comment type="caution">
    <text evidence="1">The sequence shown here is derived from an EMBL/GenBank/DDBJ whole genome shotgun (WGS) entry which is preliminary data.</text>
</comment>
<dbReference type="Proteomes" id="UP000033774">
    <property type="component" value="Unassembled WGS sequence"/>
</dbReference>
<name>A0A0F3IQ00_9PROT</name>
<accession>A0A0F3IQ00</accession>
<evidence type="ECO:0000313" key="2">
    <source>
        <dbReference type="Proteomes" id="UP000033774"/>
    </source>
</evidence>
<dbReference type="SUPFAM" id="SSF56300">
    <property type="entry name" value="Metallo-dependent phosphatases"/>
    <property type="match status" value="1"/>
</dbReference>
<dbReference type="OrthoDB" id="9807890at2"/>
<evidence type="ECO:0000313" key="1">
    <source>
        <dbReference type="EMBL" id="KJV08692.1"/>
    </source>
</evidence>
<sequence length="271" mass="28961">MVDSERFARLKGQGTLWIVAAIHGDVARLGRLHAALAPQLRVADRLVYTGNFLGLGGDILGTFNELLAFRRWFLGRPSAILDDIAYLRGAQEEMWTKLLQLHFAPNPREVLDWLIAQGAGPTLAAYGGSVADGMAAARAGAVVLARWTASLRAAQSAHPGHSQLMTAIKRAGMTDPKAVLIVHSGLNPEKPLAEQKDAFWWDGKGFNRLIAAERAYDGFARVVRGFDRTTPGLVETPYTLTLDGGCGRGGPLLAVALAPDGQVLGSLSSDA</sequence>
<dbReference type="Gene3D" id="3.60.21.10">
    <property type="match status" value="1"/>
</dbReference>
<evidence type="ECO:0008006" key="3">
    <source>
        <dbReference type="Google" id="ProtNLM"/>
    </source>
</evidence>
<protein>
    <recommendedName>
        <fullName evidence="3">Serine/threonine protein phosphatase</fullName>
    </recommendedName>
</protein>
<dbReference type="RefSeq" id="WP_045776771.1">
    <property type="nucleotide sequence ID" value="NZ_LAJY01000483.1"/>
</dbReference>
<dbReference type="PATRIC" id="fig|552518.3.peg.3130"/>